<dbReference type="GO" id="GO:0070063">
    <property type="term" value="F:RNA polymerase binding"/>
    <property type="evidence" value="ECO:0007669"/>
    <property type="project" value="InterPro"/>
</dbReference>
<dbReference type="GO" id="GO:0032784">
    <property type="term" value="P:regulation of DNA-templated transcription elongation"/>
    <property type="evidence" value="ECO:0007669"/>
    <property type="project" value="InterPro"/>
</dbReference>
<evidence type="ECO:0000259" key="2">
    <source>
        <dbReference type="Pfam" id="PF14760"/>
    </source>
</evidence>
<feature type="domain" description="Transcription elongation factor GreA/GreB C-terminal" evidence="1">
    <location>
        <begin position="51"/>
        <end position="125"/>
    </location>
</feature>
<dbReference type="Gene3D" id="1.10.286.20">
    <property type="match status" value="1"/>
</dbReference>
<evidence type="ECO:0000259" key="1">
    <source>
        <dbReference type="Pfam" id="PF01272"/>
    </source>
</evidence>
<name>A0A1H0CH71_9GAMM</name>
<keyword evidence="3" id="KW-0808">Transferase</keyword>
<evidence type="ECO:0000313" key="3">
    <source>
        <dbReference type="EMBL" id="SDN57268.1"/>
    </source>
</evidence>
<dbReference type="Proteomes" id="UP000199075">
    <property type="component" value="Unassembled WGS sequence"/>
</dbReference>
<dbReference type="NCBIfam" id="NF004396">
    <property type="entry name" value="PRK05753.1"/>
    <property type="match status" value="1"/>
</dbReference>
<dbReference type="OrthoDB" id="192847at2"/>
<dbReference type="GO" id="GO:0016301">
    <property type="term" value="F:kinase activity"/>
    <property type="evidence" value="ECO:0007669"/>
    <property type="project" value="UniProtKB-KW"/>
</dbReference>
<gene>
    <name evidence="3" type="ORF">SAMN04487957_10140</name>
</gene>
<feature type="domain" description="Regulator of nucleoside diphosphate kinase N-terminal" evidence="2">
    <location>
        <begin position="5"/>
        <end position="44"/>
    </location>
</feature>
<dbReference type="AlphaFoldDB" id="A0A1H0CH71"/>
<dbReference type="Gene3D" id="3.10.50.30">
    <property type="entry name" value="Transcription elongation factor, GreA/GreB, C-terminal domain"/>
    <property type="match status" value="1"/>
</dbReference>
<evidence type="ECO:0000313" key="4">
    <source>
        <dbReference type="Proteomes" id="UP000199075"/>
    </source>
</evidence>
<dbReference type="GO" id="GO:0006354">
    <property type="term" value="P:DNA-templated transcription elongation"/>
    <property type="evidence" value="ECO:0007669"/>
    <property type="project" value="TreeGrafter"/>
</dbReference>
<protein>
    <submittedName>
        <fullName evidence="3">Regulator of nucleoside diphosphate kinase</fullName>
    </submittedName>
</protein>
<keyword evidence="3" id="KW-0418">Kinase</keyword>
<dbReference type="EMBL" id="FNIV01000001">
    <property type="protein sequence ID" value="SDN57268.1"/>
    <property type="molecule type" value="Genomic_DNA"/>
</dbReference>
<dbReference type="PANTHER" id="PTHR30437">
    <property type="entry name" value="TRANSCRIPTION ELONGATION FACTOR GREA"/>
    <property type="match status" value="1"/>
</dbReference>
<dbReference type="Pfam" id="PF14760">
    <property type="entry name" value="Rnk_N"/>
    <property type="match status" value="1"/>
</dbReference>
<dbReference type="PANTHER" id="PTHR30437:SF5">
    <property type="entry name" value="REGULATOR OF NUCLEOSIDE DIPHOSPHATE KINASE"/>
    <property type="match status" value="1"/>
</dbReference>
<dbReference type="InterPro" id="IPR023459">
    <property type="entry name" value="Tscrpt_elong_fac_GreA/B_fam"/>
</dbReference>
<reference evidence="4" key="1">
    <citation type="submission" date="2016-10" db="EMBL/GenBank/DDBJ databases">
        <authorList>
            <person name="Varghese N."/>
            <person name="Submissions S."/>
        </authorList>
    </citation>
    <scope>NUCLEOTIDE SEQUENCE [LARGE SCALE GENOMIC DNA]</scope>
    <source>
        <strain evidence="4">CGMCC 1.6444</strain>
    </source>
</reference>
<sequence>MSSRPPLIINRLDADRLQRLIDEVADKDRFVAEALEEELERGEVIDPEEIPEDVVSMNSRIQFTDLTRGRQMIRTLVYPHALATTEDGISVMAPVGAGLIGLRVGDAIDWPLPDGSEVKLRVDAILWQPEREKQFHR</sequence>
<dbReference type="InterPro" id="IPR036953">
    <property type="entry name" value="GreA/GreB_C_sf"/>
</dbReference>
<dbReference type="InterPro" id="IPR029462">
    <property type="entry name" value="Rnk_N"/>
</dbReference>
<accession>A0A1H0CH71</accession>
<dbReference type="SUPFAM" id="SSF54534">
    <property type="entry name" value="FKBP-like"/>
    <property type="match status" value="1"/>
</dbReference>
<dbReference type="RefSeq" id="WP_089676189.1">
    <property type="nucleotide sequence ID" value="NZ_FNIV01000001.1"/>
</dbReference>
<proteinExistence type="predicted"/>
<dbReference type="InterPro" id="IPR001437">
    <property type="entry name" value="Tscrpt_elong_fac_GreA/B_C"/>
</dbReference>
<keyword evidence="4" id="KW-1185">Reference proteome</keyword>
<dbReference type="GO" id="GO:0003677">
    <property type="term" value="F:DNA binding"/>
    <property type="evidence" value="ECO:0007669"/>
    <property type="project" value="InterPro"/>
</dbReference>
<dbReference type="Pfam" id="PF01272">
    <property type="entry name" value="GreA_GreB"/>
    <property type="match status" value="1"/>
</dbReference>
<organism evidence="3 4">
    <name type="scientific">Halomonas shengliensis</name>
    <dbReference type="NCBI Taxonomy" id="419597"/>
    <lineage>
        <taxon>Bacteria</taxon>
        <taxon>Pseudomonadati</taxon>
        <taxon>Pseudomonadota</taxon>
        <taxon>Gammaproteobacteria</taxon>
        <taxon>Oceanospirillales</taxon>
        <taxon>Halomonadaceae</taxon>
        <taxon>Halomonas</taxon>
    </lineage>
</organism>
<dbReference type="STRING" id="419597.SAMN04487957_10140"/>